<keyword evidence="2" id="KW-1185">Reference proteome</keyword>
<name>A0ABV0NWJ6_9TELE</name>
<comment type="caution">
    <text evidence="1">The sequence shown here is derived from an EMBL/GenBank/DDBJ whole genome shotgun (WGS) entry which is preliminary data.</text>
</comment>
<feature type="non-terminal residue" evidence="1">
    <location>
        <position position="1"/>
    </location>
</feature>
<evidence type="ECO:0000313" key="1">
    <source>
        <dbReference type="EMBL" id="MEQ2175809.1"/>
    </source>
</evidence>
<sequence length="106" mass="12292">LELLGILPGEDRSESTGAYSLTAGRRVLCSGRRGVAGWTEVNRWTETRCSRTWRDESCGTEREPWKGRVSRLGLVRILWTFSCQRFIALFEERELHFYFFSAGQLE</sequence>
<reference evidence="1 2" key="1">
    <citation type="submission" date="2021-06" db="EMBL/GenBank/DDBJ databases">
        <authorList>
            <person name="Palmer J.M."/>
        </authorList>
    </citation>
    <scope>NUCLEOTIDE SEQUENCE [LARGE SCALE GENOMIC DNA]</scope>
    <source>
        <strain evidence="1 2">GA_2019</strain>
        <tissue evidence="1">Muscle</tissue>
    </source>
</reference>
<evidence type="ECO:0008006" key="3">
    <source>
        <dbReference type="Google" id="ProtNLM"/>
    </source>
</evidence>
<protein>
    <recommendedName>
        <fullName evidence="3">MHC class I antigen</fullName>
    </recommendedName>
</protein>
<dbReference type="Proteomes" id="UP001476798">
    <property type="component" value="Unassembled WGS sequence"/>
</dbReference>
<evidence type="ECO:0000313" key="2">
    <source>
        <dbReference type="Proteomes" id="UP001476798"/>
    </source>
</evidence>
<accession>A0ABV0NWJ6</accession>
<proteinExistence type="predicted"/>
<organism evidence="1 2">
    <name type="scientific">Goodea atripinnis</name>
    <dbReference type="NCBI Taxonomy" id="208336"/>
    <lineage>
        <taxon>Eukaryota</taxon>
        <taxon>Metazoa</taxon>
        <taxon>Chordata</taxon>
        <taxon>Craniata</taxon>
        <taxon>Vertebrata</taxon>
        <taxon>Euteleostomi</taxon>
        <taxon>Actinopterygii</taxon>
        <taxon>Neopterygii</taxon>
        <taxon>Teleostei</taxon>
        <taxon>Neoteleostei</taxon>
        <taxon>Acanthomorphata</taxon>
        <taxon>Ovalentaria</taxon>
        <taxon>Atherinomorphae</taxon>
        <taxon>Cyprinodontiformes</taxon>
        <taxon>Goodeidae</taxon>
        <taxon>Goodea</taxon>
    </lineage>
</organism>
<gene>
    <name evidence="1" type="ORF">GOODEAATRI_021516</name>
</gene>
<dbReference type="EMBL" id="JAHRIO010052082">
    <property type="protein sequence ID" value="MEQ2175809.1"/>
    <property type="molecule type" value="Genomic_DNA"/>
</dbReference>